<protein>
    <submittedName>
        <fullName evidence="2">Uncharacterized protein</fullName>
    </submittedName>
</protein>
<dbReference type="KEGG" id="tot:TOT_020000451"/>
<feature type="region of interest" description="Disordered" evidence="1">
    <location>
        <begin position="1"/>
        <end position="85"/>
    </location>
</feature>
<dbReference type="VEuPathDB" id="PiroplasmaDB:TOT_020000451"/>
<organism evidence="2 3">
    <name type="scientific">Theileria orientalis strain Shintoku</name>
    <dbReference type="NCBI Taxonomy" id="869250"/>
    <lineage>
        <taxon>Eukaryota</taxon>
        <taxon>Sar</taxon>
        <taxon>Alveolata</taxon>
        <taxon>Apicomplexa</taxon>
        <taxon>Aconoidasida</taxon>
        <taxon>Piroplasmida</taxon>
        <taxon>Theileriidae</taxon>
        <taxon>Theileria</taxon>
    </lineage>
</organism>
<accession>J4DP69</accession>
<evidence type="ECO:0000256" key="1">
    <source>
        <dbReference type="SAM" id="MobiDB-lite"/>
    </source>
</evidence>
<reference evidence="2 3" key="1">
    <citation type="journal article" date="2012" name="MBio">
        <title>Comparative genome analysis of three eukaryotic parasites with differing abilities to transform leukocytes reveals key mediators of Theileria-induced leukocyte transformation.</title>
        <authorList>
            <person name="Hayashida K."/>
            <person name="Hara Y."/>
            <person name="Abe T."/>
            <person name="Yamasaki C."/>
            <person name="Toyoda A."/>
            <person name="Kosuge T."/>
            <person name="Suzuki Y."/>
            <person name="Sato Y."/>
            <person name="Kawashima S."/>
            <person name="Katayama T."/>
            <person name="Wakaguri H."/>
            <person name="Inoue N."/>
            <person name="Homma K."/>
            <person name="Tada-Umezaki M."/>
            <person name="Yagi Y."/>
            <person name="Fujii Y."/>
            <person name="Habara T."/>
            <person name="Kanehisa M."/>
            <person name="Watanabe H."/>
            <person name="Ito K."/>
            <person name="Gojobori T."/>
            <person name="Sugawara H."/>
            <person name="Imanishi T."/>
            <person name="Weir W."/>
            <person name="Gardner M."/>
            <person name="Pain A."/>
            <person name="Shiels B."/>
            <person name="Hattori M."/>
            <person name="Nene V."/>
            <person name="Sugimoto C."/>
        </authorList>
    </citation>
    <scope>NUCLEOTIDE SEQUENCE [LARGE SCALE GENOMIC DNA]</scope>
    <source>
        <strain evidence="2 3">Shintoku</strain>
    </source>
</reference>
<sequence length="119" mass="12870">MDDPVHCKINSASSNKGNDKKILKPPSNALVSSLISNRTARSGAGTRRPPRSSVRTARLPRSTRWATTSDASTATASPSRPDCAAIPRTTALSTVKYNASHNLSRTNRFRSYSTQTQIL</sequence>
<dbReference type="AlphaFoldDB" id="J4DP69"/>
<gene>
    <name evidence="2" type="ORF">TOT_020000451</name>
</gene>
<feature type="compositionally biased region" description="Low complexity" evidence="1">
    <location>
        <begin position="62"/>
        <end position="82"/>
    </location>
</feature>
<name>J4DP69_THEOR</name>
<dbReference type="Proteomes" id="UP000003786">
    <property type="component" value="Chromosome 2"/>
</dbReference>
<evidence type="ECO:0000313" key="2">
    <source>
        <dbReference type="EMBL" id="BAM40189.1"/>
    </source>
</evidence>
<feature type="compositionally biased region" description="Polar residues" evidence="1">
    <location>
        <begin position="29"/>
        <end position="40"/>
    </location>
</feature>
<dbReference type="GeneID" id="20714598"/>
<proteinExistence type="predicted"/>
<dbReference type="RefSeq" id="XP_009690490.1">
    <property type="nucleotide sequence ID" value="XM_009692195.1"/>
</dbReference>
<keyword evidence="3" id="KW-1185">Reference proteome</keyword>
<evidence type="ECO:0000313" key="3">
    <source>
        <dbReference type="Proteomes" id="UP000003786"/>
    </source>
</evidence>
<dbReference type="EMBL" id="AP011947">
    <property type="protein sequence ID" value="BAM40189.1"/>
    <property type="molecule type" value="Genomic_DNA"/>
</dbReference>